<reference evidence="2 3" key="1">
    <citation type="submission" date="2019-03" db="EMBL/GenBank/DDBJ databases">
        <title>Single cell metagenomics reveals metabolic interactions within the superorganism composed of flagellate Streblomastix strix and complex community of Bacteroidetes bacteria on its surface.</title>
        <authorList>
            <person name="Treitli S.C."/>
            <person name="Kolisko M."/>
            <person name="Husnik F."/>
            <person name="Keeling P."/>
            <person name="Hampl V."/>
        </authorList>
    </citation>
    <scope>NUCLEOTIDE SEQUENCE [LARGE SCALE GENOMIC DNA]</scope>
    <source>
        <strain evidence="2">ST1C</strain>
    </source>
</reference>
<comment type="caution">
    <text evidence="2">The sequence shown here is derived from an EMBL/GenBank/DDBJ whole genome shotgun (WGS) entry which is preliminary data.</text>
</comment>
<dbReference type="Proteomes" id="UP000324800">
    <property type="component" value="Unassembled WGS sequence"/>
</dbReference>
<evidence type="ECO:0000313" key="3">
    <source>
        <dbReference type="Proteomes" id="UP000324800"/>
    </source>
</evidence>
<dbReference type="EMBL" id="SNRW01005166">
    <property type="protein sequence ID" value="KAA6385660.1"/>
    <property type="molecule type" value="Genomic_DNA"/>
</dbReference>
<proteinExistence type="predicted"/>
<accession>A0A5J4VT77</accession>
<evidence type="ECO:0000256" key="1">
    <source>
        <dbReference type="SAM" id="MobiDB-lite"/>
    </source>
</evidence>
<name>A0A5J4VT77_9EUKA</name>
<feature type="region of interest" description="Disordered" evidence="1">
    <location>
        <begin position="1"/>
        <end position="75"/>
    </location>
</feature>
<evidence type="ECO:0000313" key="2">
    <source>
        <dbReference type="EMBL" id="KAA6385660.1"/>
    </source>
</evidence>
<feature type="compositionally biased region" description="Basic and acidic residues" evidence="1">
    <location>
        <begin position="55"/>
        <end position="65"/>
    </location>
</feature>
<gene>
    <name evidence="2" type="ORF">EZS28_018813</name>
</gene>
<organism evidence="2 3">
    <name type="scientific">Streblomastix strix</name>
    <dbReference type="NCBI Taxonomy" id="222440"/>
    <lineage>
        <taxon>Eukaryota</taxon>
        <taxon>Metamonada</taxon>
        <taxon>Preaxostyla</taxon>
        <taxon>Oxymonadida</taxon>
        <taxon>Streblomastigidae</taxon>
        <taxon>Streblomastix</taxon>
    </lineage>
</organism>
<dbReference type="AlphaFoldDB" id="A0A5J4VT77"/>
<protein>
    <submittedName>
        <fullName evidence="2">Uncharacterized protein</fullName>
    </submittedName>
</protein>
<sequence>MNLIGAKLDKQQAQERAQNIRDMIPASEEPDLSDLESTSEYNDIDEQEYMNENISSKEKQKEKQKQIKHKKDKTKEQINTQFYYHKKQFGTGPNGFDSEQRRTVRMQAEDFPVWVGLLKQPDPMMFDLEKHTDDASKRNKQQIDAVGTEMYPMFAPHAEINVVAYDGMGQRIAKIENTFNTEYERVFQPEIDEEEGSDIKHKLLFIDQQNEQQITSNNNTKIKGHNASFWRITPQATLWNVWNDGISIRVDSTQNEIQPINQQIRDEVIRCMKSGIVCRALHWGRNIFGKSSYVQNLRYVEVQLLGERNNQQENDNLNNNNQQDENKQIIPLSEIKLREQEKIRKQKLANVASWSSGKLAQNSIHYSPAFAGEYESMKERFMENLKIFLEHIFQVILKYNSKQQSNLEGVGNQQNIPPNIDSLSNASSMSSFYSNSSEKEIEKNQIINDNELKLDGQIGQLYNQEDPNNENQNGESNQQIDQIENSTVQAAMLYQRPNIFENADIEHLQSLVIQRISRDNTNWISTQEHQQNIWNDLQQPLWVNHCRRKAMERIEEVIYQITMHYYPQSQVLLVLIIALAEHQNARS</sequence>